<gene>
    <name evidence="2" type="ORF">LCGC14_1041370</name>
</gene>
<evidence type="ECO:0000259" key="1">
    <source>
        <dbReference type="Pfam" id="PF09343"/>
    </source>
</evidence>
<dbReference type="EMBL" id="LAZR01004289">
    <property type="protein sequence ID" value="KKN09960.1"/>
    <property type="molecule type" value="Genomic_DNA"/>
</dbReference>
<sequence length="289" mass="32026">MAFDEVRLPVEIEYGASGGAKFRTTVFQSKAGNEQRVAAWANRLGEWKVGFGLQDDDLRNDLITFFHARRGKFRGFRFRDWSDYKHDMATGAPKMAFGTGDGTVGPFQILKTYDDGVQTYLREIAKLVAPIQISTFTLTTYVLNESIDYTIDLDTGLVTFLNTFQEDDVTVSIHGSPTEITTGGAHGRATGDSVYMEGGTGAQSSVLNQFRKNIIVTGANTFTVPLDTTGGSITGLDIHAAPSSEETLRWTGEFDIPVRLDEDLMEVELEFHKLSNWRGIKIVETREIS</sequence>
<evidence type="ECO:0000313" key="2">
    <source>
        <dbReference type="EMBL" id="KKN09960.1"/>
    </source>
</evidence>
<comment type="caution">
    <text evidence="2">The sequence shown here is derived from an EMBL/GenBank/DDBJ whole genome shotgun (WGS) entry which is preliminary data.</text>
</comment>
<dbReference type="InterPro" id="IPR011740">
    <property type="entry name" value="DUF2460"/>
</dbReference>
<protein>
    <recommendedName>
        <fullName evidence="1">DUF2460 domain-containing protein</fullName>
    </recommendedName>
</protein>
<dbReference type="Pfam" id="PF09343">
    <property type="entry name" value="DUF2460"/>
    <property type="match status" value="1"/>
</dbReference>
<feature type="domain" description="DUF2460" evidence="1">
    <location>
        <begin position="4"/>
        <end position="170"/>
    </location>
</feature>
<accession>A0A0F9MRH9</accession>
<proteinExistence type="predicted"/>
<dbReference type="AlphaFoldDB" id="A0A0F9MRH9"/>
<reference evidence="2" key="1">
    <citation type="journal article" date="2015" name="Nature">
        <title>Complex archaea that bridge the gap between prokaryotes and eukaryotes.</title>
        <authorList>
            <person name="Spang A."/>
            <person name="Saw J.H."/>
            <person name="Jorgensen S.L."/>
            <person name="Zaremba-Niedzwiedzka K."/>
            <person name="Martijn J."/>
            <person name="Lind A.E."/>
            <person name="van Eijk R."/>
            <person name="Schleper C."/>
            <person name="Guy L."/>
            <person name="Ettema T.J."/>
        </authorList>
    </citation>
    <scope>NUCLEOTIDE SEQUENCE</scope>
</reference>
<organism evidence="2">
    <name type="scientific">marine sediment metagenome</name>
    <dbReference type="NCBI Taxonomy" id="412755"/>
    <lineage>
        <taxon>unclassified sequences</taxon>
        <taxon>metagenomes</taxon>
        <taxon>ecological metagenomes</taxon>
    </lineage>
</organism>
<name>A0A0F9MRH9_9ZZZZ</name>